<dbReference type="InterPro" id="IPR003593">
    <property type="entry name" value="AAA+_ATPase"/>
</dbReference>
<comment type="caution">
    <text evidence="6">The sequence shown here is derived from an EMBL/GenBank/DDBJ whole genome shotgun (WGS) entry which is preliminary data.</text>
</comment>
<feature type="domain" description="ABC transporter" evidence="5">
    <location>
        <begin position="4"/>
        <end position="229"/>
    </location>
</feature>
<accession>A0A8J3SM75</accession>
<comment type="similarity">
    <text evidence="1">Belongs to the ABC transporter superfamily.</text>
</comment>
<evidence type="ECO:0000313" key="6">
    <source>
        <dbReference type="EMBL" id="GIH95775.1"/>
    </source>
</evidence>
<sequence length="294" mass="32071">MNVIRTRALTKRYGKTLALDGLDLEVPGPAVFGYLGPNGAGKTTTIRLLAGLLRATSGHAEVLGLDIGRDRDRAQRRIGYLPGQFTAYPDLTGDQYLRYLAGLRGGVGGKAVAGLAERFDVDLSRRIGGLSHGNRQKIGLIQAFMHEPELLILDEPTIGLDPLMQREFLALVRETRDAGRTVFLSSHILDEVEAVADTVAILRRGHLVVVRPVGELKAQAVRRMELVFAGEPPLAEAEKADGVREATADGSRLHLVVEGSTAELLRVAAPYGIESVVTHEPDLEEIFMTYYEER</sequence>
<evidence type="ECO:0000256" key="4">
    <source>
        <dbReference type="ARBA" id="ARBA00022840"/>
    </source>
</evidence>
<keyword evidence="4" id="KW-0067">ATP-binding</keyword>
<organism evidence="6 7">
    <name type="scientific">Planobispora siamensis</name>
    <dbReference type="NCBI Taxonomy" id="936338"/>
    <lineage>
        <taxon>Bacteria</taxon>
        <taxon>Bacillati</taxon>
        <taxon>Actinomycetota</taxon>
        <taxon>Actinomycetes</taxon>
        <taxon>Streptosporangiales</taxon>
        <taxon>Streptosporangiaceae</taxon>
        <taxon>Planobispora</taxon>
    </lineage>
</organism>
<name>A0A8J3SM75_9ACTN</name>
<keyword evidence="2" id="KW-0813">Transport</keyword>
<evidence type="ECO:0000313" key="7">
    <source>
        <dbReference type="Proteomes" id="UP000619788"/>
    </source>
</evidence>
<protein>
    <submittedName>
        <fullName evidence="6">ABC transporter</fullName>
    </submittedName>
</protein>
<dbReference type="GO" id="GO:0005524">
    <property type="term" value="F:ATP binding"/>
    <property type="evidence" value="ECO:0007669"/>
    <property type="project" value="UniProtKB-KW"/>
</dbReference>
<evidence type="ECO:0000259" key="5">
    <source>
        <dbReference type="PROSITE" id="PS50893"/>
    </source>
</evidence>
<evidence type="ECO:0000256" key="1">
    <source>
        <dbReference type="ARBA" id="ARBA00005417"/>
    </source>
</evidence>
<dbReference type="InterPro" id="IPR017871">
    <property type="entry name" value="ABC_transporter-like_CS"/>
</dbReference>
<dbReference type="InterPro" id="IPR027417">
    <property type="entry name" value="P-loop_NTPase"/>
</dbReference>
<dbReference type="CDD" id="cd03230">
    <property type="entry name" value="ABC_DR_subfamily_A"/>
    <property type="match status" value="1"/>
</dbReference>
<evidence type="ECO:0000256" key="3">
    <source>
        <dbReference type="ARBA" id="ARBA00022741"/>
    </source>
</evidence>
<evidence type="ECO:0000256" key="2">
    <source>
        <dbReference type="ARBA" id="ARBA00022448"/>
    </source>
</evidence>
<dbReference type="RefSeq" id="WP_239128171.1">
    <property type="nucleotide sequence ID" value="NZ_BOOJ01000057.1"/>
</dbReference>
<keyword evidence="3" id="KW-0547">Nucleotide-binding</keyword>
<gene>
    <name evidence="6" type="ORF">Psi01_64050</name>
</gene>
<dbReference type="Gene3D" id="3.40.50.300">
    <property type="entry name" value="P-loop containing nucleotide triphosphate hydrolases"/>
    <property type="match status" value="1"/>
</dbReference>
<dbReference type="AlphaFoldDB" id="A0A8J3SM75"/>
<dbReference type="EMBL" id="BOOJ01000057">
    <property type="protein sequence ID" value="GIH95775.1"/>
    <property type="molecule type" value="Genomic_DNA"/>
</dbReference>
<dbReference type="SMART" id="SM00382">
    <property type="entry name" value="AAA"/>
    <property type="match status" value="1"/>
</dbReference>
<proteinExistence type="inferred from homology"/>
<dbReference type="PROSITE" id="PS00211">
    <property type="entry name" value="ABC_TRANSPORTER_1"/>
    <property type="match status" value="1"/>
</dbReference>
<dbReference type="Proteomes" id="UP000619788">
    <property type="component" value="Unassembled WGS sequence"/>
</dbReference>
<reference evidence="6 7" key="1">
    <citation type="submission" date="2021-01" db="EMBL/GenBank/DDBJ databases">
        <title>Whole genome shotgun sequence of Planobispora siamensis NBRC 107568.</title>
        <authorList>
            <person name="Komaki H."/>
            <person name="Tamura T."/>
        </authorList>
    </citation>
    <scope>NUCLEOTIDE SEQUENCE [LARGE SCALE GENOMIC DNA]</scope>
    <source>
        <strain evidence="6 7">NBRC 107568</strain>
    </source>
</reference>
<dbReference type="Pfam" id="PF00005">
    <property type="entry name" value="ABC_tran"/>
    <property type="match status" value="1"/>
</dbReference>
<dbReference type="GO" id="GO:0016887">
    <property type="term" value="F:ATP hydrolysis activity"/>
    <property type="evidence" value="ECO:0007669"/>
    <property type="project" value="InterPro"/>
</dbReference>
<dbReference type="SUPFAM" id="SSF52540">
    <property type="entry name" value="P-loop containing nucleoside triphosphate hydrolases"/>
    <property type="match status" value="1"/>
</dbReference>
<dbReference type="PANTHER" id="PTHR43335">
    <property type="entry name" value="ABC TRANSPORTER, ATP-BINDING PROTEIN"/>
    <property type="match status" value="1"/>
</dbReference>
<dbReference type="PANTHER" id="PTHR43335:SF4">
    <property type="entry name" value="ABC TRANSPORTER, ATP-BINDING PROTEIN"/>
    <property type="match status" value="1"/>
</dbReference>
<keyword evidence="7" id="KW-1185">Reference proteome</keyword>
<dbReference type="PROSITE" id="PS50893">
    <property type="entry name" value="ABC_TRANSPORTER_2"/>
    <property type="match status" value="1"/>
</dbReference>
<dbReference type="InterPro" id="IPR003439">
    <property type="entry name" value="ABC_transporter-like_ATP-bd"/>
</dbReference>